<feature type="domain" description="Exonuclease" evidence="1">
    <location>
        <begin position="37"/>
        <end position="211"/>
    </location>
</feature>
<dbReference type="PATRIC" id="fig|1305737.6.peg.2473"/>
<dbReference type="PANTHER" id="PTHR30231:SF41">
    <property type="entry name" value="DNA POLYMERASE III SUBUNIT EPSILON"/>
    <property type="match status" value="1"/>
</dbReference>
<evidence type="ECO:0000313" key="2">
    <source>
        <dbReference type="EMBL" id="KPQ15473.1"/>
    </source>
</evidence>
<proteinExistence type="predicted"/>
<dbReference type="Proteomes" id="UP000050421">
    <property type="component" value="Unassembled WGS sequence"/>
</dbReference>
<dbReference type="GO" id="GO:0005829">
    <property type="term" value="C:cytosol"/>
    <property type="evidence" value="ECO:0007669"/>
    <property type="project" value="TreeGrafter"/>
</dbReference>
<keyword evidence="2" id="KW-0808">Transferase</keyword>
<organism evidence="2 3">
    <name type="scientific">Algoriphagus marincola HL-49</name>
    <dbReference type="NCBI Taxonomy" id="1305737"/>
    <lineage>
        <taxon>Bacteria</taxon>
        <taxon>Pseudomonadati</taxon>
        <taxon>Bacteroidota</taxon>
        <taxon>Cytophagia</taxon>
        <taxon>Cytophagales</taxon>
        <taxon>Cyclobacteriaceae</taxon>
        <taxon>Algoriphagus</taxon>
    </lineage>
</organism>
<dbReference type="CDD" id="cd06127">
    <property type="entry name" value="DEDDh"/>
    <property type="match status" value="1"/>
</dbReference>
<dbReference type="Gene3D" id="3.30.420.10">
    <property type="entry name" value="Ribonuclease H-like superfamily/Ribonuclease H"/>
    <property type="match status" value="1"/>
</dbReference>
<name>A0A0P8ACA2_9BACT</name>
<dbReference type="eggNOG" id="COG0847">
    <property type="taxonomic scope" value="Bacteria"/>
</dbReference>
<dbReference type="InterPro" id="IPR013520">
    <property type="entry name" value="Ribonucl_H"/>
</dbReference>
<dbReference type="STRING" id="1305737.GCA_000526355_03016"/>
<reference evidence="2 3" key="1">
    <citation type="submission" date="2015-09" db="EMBL/GenBank/DDBJ databases">
        <title>Identification and resolution of microdiversity through metagenomic sequencing of parallel consortia.</title>
        <authorList>
            <person name="Nelson W.C."/>
            <person name="Romine M.F."/>
            <person name="Lindemann S.R."/>
        </authorList>
    </citation>
    <scope>NUCLEOTIDE SEQUENCE [LARGE SCALE GENOMIC DNA]</scope>
    <source>
        <strain evidence="2">HL-49</strain>
    </source>
</reference>
<dbReference type="GO" id="GO:0008408">
    <property type="term" value="F:3'-5' exonuclease activity"/>
    <property type="evidence" value="ECO:0007669"/>
    <property type="project" value="TreeGrafter"/>
</dbReference>
<dbReference type="GO" id="GO:0003887">
    <property type="term" value="F:DNA-directed DNA polymerase activity"/>
    <property type="evidence" value="ECO:0007669"/>
    <property type="project" value="UniProtKB-EC"/>
</dbReference>
<dbReference type="InterPro" id="IPR036397">
    <property type="entry name" value="RNaseH_sf"/>
</dbReference>
<dbReference type="SMART" id="SM00479">
    <property type="entry name" value="EXOIII"/>
    <property type="match status" value="1"/>
</dbReference>
<evidence type="ECO:0000313" key="3">
    <source>
        <dbReference type="Proteomes" id="UP000050421"/>
    </source>
</evidence>
<dbReference type="InterPro" id="IPR012337">
    <property type="entry name" value="RNaseH-like_sf"/>
</dbReference>
<dbReference type="EC" id="2.7.7.7" evidence="2"/>
<dbReference type="AlphaFoldDB" id="A0A0P8ACA2"/>
<evidence type="ECO:0000259" key="1">
    <source>
        <dbReference type="SMART" id="SM00479"/>
    </source>
</evidence>
<sequence>MSWWPFRPEEKKESFVEEYLALFESSIPPIRKINQLEFIVLDTETTGLDVKKDHIISFGAVKIKQGKIRVDSAIELYPESSKSLANTAKIHGLIKRENLLSPKTFSQKLLSYLGSGIIVGHHINFDLEMLQKISSPFGLKSFPNPHLDTLDLAVRLEYGPHINWNEIPMREFGLDQLCERYQIQTEDRHTAAGDAFLTAQLLIKMLKSAETKGIDSFGKLFR</sequence>
<accession>A0A0P8ACA2</accession>
<dbReference type="OrthoDB" id="9803913at2"/>
<dbReference type="PANTHER" id="PTHR30231">
    <property type="entry name" value="DNA POLYMERASE III SUBUNIT EPSILON"/>
    <property type="match status" value="1"/>
</dbReference>
<keyword evidence="2" id="KW-0548">Nucleotidyltransferase</keyword>
<dbReference type="EMBL" id="LJXT01000051">
    <property type="protein sequence ID" value="KPQ15473.1"/>
    <property type="molecule type" value="Genomic_DNA"/>
</dbReference>
<dbReference type="SUPFAM" id="SSF53098">
    <property type="entry name" value="Ribonuclease H-like"/>
    <property type="match status" value="1"/>
</dbReference>
<dbReference type="GO" id="GO:0045004">
    <property type="term" value="P:DNA replication proofreading"/>
    <property type="evidence" value="ECO:0007669"/>
    <property type="project" value="TreeGrafter"/>
</dbReference>
<comment type="caution">
    <text evidence="2">The sequence shown here is derived from an EMBL/GenBank/DDBJ whole genome shotgun (WGS) entry which is preliminary data.</text>
</comment>
<gene>
    <name evidence="2" type="primary">dnaQ-3</name>
    <name evidence="2" type="ORF">HLUCCX10_09185</name>
</gene>
<dbReference type="GO" id="GO:0003676">
    <property type="term" value="F:nucleic acid binding"/>
    <property type="evidence" value="ECO:0007669"/>
    <property type="project" value="InterPro"/>
</dbReference>
<dbReference type="Pfam" id="PF00929">
    <property type="entry name" value="RNase_T"/>
    <property type="match status" value="1"/>
</dbReference>
<protein>
    <submittedName>
        <fullName evidence="2">DNA polymerase III subunit epsilon</fullName>
        <ecNumber evidence="2">2.7.7.7</ecNumber>
    </submittedName>
</protein>